<dbReference type="PANTHER" id="PTHR21064:SF6">
    <property type="entry name" value="AMINOGLYCOSIDE PHOSPHOTRANSFERASE DOMAIN-CONTAINING PROTEIN"/>
    <property type="match status" value="1"/>
</dbReference>
<evidence type="ECO:0000259" key="2">
    <source>
        <dbReference type="Pfam" id="PF01636"/>
    </source>
</evidence>
<dbReference type="RefSeq" id="WP_162330657.1">
    <property type="nucleotide sequence ID" value="NZ_CP048113.1"/>
</dbReference>
<dbReference type="AlphaFoldDB" id="A0A6B9ZCB4"/>
<gene>
    <name evidence="3" type="ORF">GWR21_04885</name>
</gene>
<dbReference type="InterPro" id="IPR050249">
    <property type="entry name" value="Pseudomonas-type_ThrB"/>
</dbReference>
<protein>
    <submittedName>
        <fullName evidence="3">Phosphotransferase</fullName>
    </submittedName>
</protein>
<dbReference type="Gene3D" id="3.30.200.20">
    <property type="entry name" value="Phosphorylase Kinase, domain 1"/>
    <property type="match status" value="1"/>
</dbReference>
<proteinExistence type="inferred from homology"/>
<comment type="similarity">
    <text evidence="1">Belongs to the pseudomonas-type ThrB family.</text>
</comment>
<keyword evidence="3" id="KW-0808">Transferase</keyword>
<sequence>MQPIFPTTYSTLSPDALATYISQQYALENVQCQFIVRGVGDTYLITTNDNRFILRIYRSSHRTLGNIRAEVTLLNALKAAEVSVSYPVADKDGGHIQSLQAAEGIRHAVLFSYAEGRSHNMLSHEQLRTLGKEMARFHNVSAAIILADARWNIDITTTLDEPVAAAKDYFKEDQATYEWITGAVERVKTALSTLPTDQFSAGYCHFDFLPKNFHFDAAGRITIFDFDFFGRGWLIYDITTFRQQLLLDKLMGRLTNETMEETYATFLEAYRSERPLSEGEQAAIPYIGLGFWLFYMRFHMTHDQFSPLMQLHNLQSRFGMLKKLMEEEWDKTGQVTP</sequence>
<dbReference type="Proteomes" id="UP000476411">
    <property type="component" value="Chromosome"/>
</dbReference>
<dbReference type="GO" id="GO:0009088">
    <property type="term" value="P:threonine biosynthetic process"/>
    <property type="evidence" value="ECO:0007669"/>
    <property type="project" value="TreeGrafter"/>
</dbReference>
<accession>A0A6B9ZCB4</accession>
<dbReference type="KEGG" id="chih:GWR21_04885"/>
<dbReference type="InterPro" id="IPR002575">
    <property type="entry name" value="Aminoglycoside_PTrfase"/>
</dbReference>
<evidence type="ECO:0000313" key="4">
    <source>
        <dbReference type="Proteomes" id="UP000476411"/>
    </source>
</evidence>
<evidence type="ECO:0000313" key="3">
    <source>
        <dbReference type="EMBL" id="QHS58954.1"/>
    </source>
</evidence>
<dbReference type="InterPro" id="IPR011009">
    <property type="entry name" value="Kinase-like_dom_sf"/>
</dbReference>
<dbReference type="GO" id="GO:0004413">
    <property type="term" value="F:homoserine kinase activity"/>
    <property type="evidence" value="ECO:0007669"/>
    <property type="project" value="TreeGrafter"/>
</dbReference>
<keyword evidence="4" id="KW-1185">Reference proteome</keyword>
<dbReference type="Pfam" id="PF01636">
    <property type="entry name" value="APH"/>
    <property type="match status" value="1"/>
</dbReference>
<organism evidence="3 4">
    <name type="scientific">Chitinophaga agri</name>
    <dbReference type="NCBI Taxonomy" id="2703787"/>
    <lineage>
        <taxon>Bacteria</taxon>
        <taxon>Pseudomonadati</taxon>
        <taxon>Bacteroidota</taxon>
        <taxon>Chitinophagia</taxon>
        <taxon>Chitinophagales</taxon>
        <taxon>Chitinophagaceae</taxon>
        <taxon>Chitinophaga</taxon>
    </lineage>
</organism>
<reference evidence="3 4" key="1">
    <citation type="submission" date="2020-01" db="EMBL/GenBank/DDBJ databases">
        <title>Complete genome sequence of Chitinophaga sp. H33E-04 isolated from quinoa roots.</title>
        <authorList>
            <person name="Weon H.-Y."/>
            <person name="Lee S.A."/>
        </authorList>
    </citation>
    <scope>NUCLEOTIDE SEQUENCE [LARGE SCALE GENOMIC DNA]</scope>
    <source>
        <strain evidence="3 4">H33E-04</strain>
    </source>
</reference>
<dbReference type="Gene3D" id="3.90.1200.10">
    <property type="match status" value="1"/>
</dbReference>
<name>A0A6B9ZCB4_9BACT</name>
<feature type="domain" description="Aminoglycoside phosphotransferase" evidence="2">
    <location>
        <begin position="38"/>
        <end position="241"/>
    </location>
</feature>
<dbReference type="SUPFAM" id="SSF56112">
    <property type="entry name" value="Protein kinase-like (PK-like)"/>
    <property type="match status" value="1"/>
</dbReference>
<dbReference type="EMBL" id="CP048113">
    <property type="protein sequence ID" value="QHS58954.1"/>
    <property type="molecule type" value="Genomic_DNA"/>
</dbReference>
<dbReference type="PANTHER" id="PTHR21064">
    <property type="entry name" value="AMINOGLYCOSIDE PHOSPHOTRANSFERASE DOMAIN-CONTAINING PROTEIN-RELATED"/>
    <property type="match status" value="1"/>
</dbReference>
<evidence type="ECO:0000256" key="1">
    <source>
        <dbReference type="ARBA" id="ARBA00038240"/>
    </source>
</evidence>